<gene>
    <name evidence="4" type="ORF">FYJ80_02485</name>
</gene>
<keyword evidence="1" id="KW-0285">Flavoprotein</keyword>
<dbReference type="RefSeq" id="WP_154424551.1">
    <property type="nucleotide sequence ID" value="NZ_JAQYGB010000052.1"/>
</dbReference>
<dbReference type="GO" id="GO:0016491">
    <property type="term" value="F:oxidoreductase activity"/>
    <property type="evidence" value="ECO:0007669"/>
    <property type="project" value="UniProtKB-KW"/>
</dbReference>
<protein>
    <submittedName>
        <fullName evidence="4">FAD-binding protein</fullName>
    </submittedName>
</protein>
<dbReference type="EMBL" id="VUNN01000003">
    <property type="protein sequence ID" value="MSU05650.1"/>
    <property type="molecule type" value="Genomic_DNA"/>
</dbReference>
<keyword evidence="5" id="KW-1185">Reference proteome</keyword>
<dbReference type="InterPro" id="IPR036188">
    <property type="entry name" value="FAD/NAD-bd_sf"/>
</dbReference>
<evidence type="ECO:0000313" key="5">
    <source>
        <dbReference type="Proteomes" id="UP000460549"/>
    </source>
</evidence>
<comment type="caution">
    <text evidence="4">The sequence shown here is derived from an EMBL/GenBank/DDBJ whole genome shotgun (WGS) entry which is preliminary data.</text>
</comment>
<evidence type="ECO:0000256" key="1">
    <source>
        <dbReference type="ARBA" id="ARBA00022630"/>
    </source>
</evidence>
<dbReference type="Gene3D" id="3.50.50.60">
    <property type="entry name" value="FAD/NAD(P)-binding domain"/>
    <property type="match status" value="2"/>
</dbReference>
<name>A0A7X2PC40_9SPIO</name>
<dbReference type="Pfam" id="PF00890">
    <property type="entry name" value="FAD_binding_2"/>
    <property type="match status" value="1"/>
</dbReference>
<dbReference type="PANTHER" id="PTHR43106:SF1">
    <property type="entry name" value="DEHYDROGENASE-RELATED"/>
    <property type="match status" value="1"/>
</dbReference>
<dbReference type="InterPro" id="IPR003953">
    <property type="entry name" value="FAD-dep_OxRdtase_2_FAD-bd"/>
</dbReference>
<evidence type="ECO:0000256" key="2">
    <source>
        <dbReference type="ARBA" id="ARBA00023002"/>
    </source>
</evidence>
<dbReference type="Proteomes" id="UP000460549">
    <property type="component" value="Unassembled WGS sequence"/>
</dbReference>
<dbReference type="SUPFAM" id="SSF51905">
    <property type="entry name" value="FAD/NAD(P)-binding domain"/>
    <property type="match status" value="1"/>
</dbReference>
<organism evidence="4 5">
    <name type="scientific">Bullifex porci</name>
    <dbReference type="NCBI Taxonomy" id="2606638"/>
    <lineage>
        <taxon>Bacteria</taxon>
        <taxon>Pseudomonadati</taxon>
        <taxon>Spirochaetota</taxon>
        <taxon>Spirochaetia</taxon>
        <taxon>Spirochaetales</taxon>
        <taxon>Spirochaetaceae</taxon>
        <taxon>Bullifex</taxon>
    </lineage>
</organism>
<dbReference type="PRINTS" id="PR00411">
    <property type="entry name" value="PNDRDTASEI"/>
</dbReference>
<dbReference type="PIRSF" id="PIRSF038984">
    <property type="entry name" value="FAD_binding_protein"/>
    <property type="match status" value="1"/>
</dbReference>
<feature type="domain" description="FAD-dependent oxidoreductase 2 FAD-binding" evidence="3">
    <location>
        <begin position="5"/>
        <end position="33"/>
    </location>
</feature>
<accession>A0A7X2PC40</accession>
<dbReference type="AlphaFoldDB" id="A0A7X2PC40"/>
<dbReference type="PANTHER" id="PTHR43106">
    <property type="entry name" value="DEHYDROGENASE-RELATED"/>
    <property type="match status" value="1"/>
</dbReference>
<reference evidence="4 5" key="1">
    <citation type="submission" date="2019-08" db="EMBL/GenBank/DDBJ databases">
        <title>In-depth cultivation of the pig gut microbiome towards novel bacterial diversity and tailored functional studies.</title>
        <authorList>
            <person name="Wylensek D."/>
            <person name="Hitch T.C.A."/>
            <person name="Clavel T."/>
        </authorList>
    </citation>
    <scope>NUCLEOTIDE SEQUENCE [LARGE SCALE GENOMIC DNA]</scope>
    <source>
        <strain evidence="4 5">NM-380-WT-3C1</strain>
    </source>
</reference>
<evidence type="ECO:0000313" key="4">
    <source>
        <dbReference type="EMBL" id="MSU05650.1"/>
    </source>
</evidence>
<dbReference type="InterPro" id="IPR028348">
    <property type="entry name" value="FAD-binding_protein"/>
</dbReference>
<sequence>MEKYDVIIVGSGPAGMGAAFSLLESGKKCSILMLDKTPYSTGGMRNDCKMNFTFPIGFPLEYWEENTANHYLEKVTAFLKPTILPKSNIETYQKRAERLGCSLLEIKQTHLGTDGGLQLIKELQKKLSDAGVTLALGETVTGIDNVNKFITTDKREIGYKNILIAPGRQGFHFLQEIMKALGVNYIDNVVDVGIRVETRIEHYPIVKDYYDPKFYFPEKVRTFCTNSGNAHVVREKYTTSRGDEWFSVNGHAFKADENKNNGLVNFAILKTVRFTEPLASGQEFAEHLGLMAVLMGGGKPLMQRVGDFRMGRRSKESDFNGDLYDFKPSLVGASPSDISLAMPSKILRYIWSGMKKLDTIVPGILHPSTIMYYPEIKLYANKPQYIDNHFCVQKNVYFAGDGAGTSRGITGAWASGIRAAEGIIENLD</sequence>
<evidence type="ECO:0000259" key="3">
    <source>
        <dbReference type="Pfam" id="PF00890"/>
    </source>
</evidence>
<proteinExistence type="predicted"/>
<keyword evidence="2" id="KW-0560">Oxidoreductase</keyword>